<proteinExistence type="predicted"/>
<dbReference type="Proteomes" id="UP001159427">
    <property type="component" value="Unassembled WGS sequence"/>
</dbReference>
<evidence type="ECO:0000256" key="1">
    <source>
        <dbReference type="SAM" id="MobiDB-lite"/>
    </source>
</evidence>
<dbReference type="EMBL" id="CALNXI010001305">
    <property type="protein sequence ID" value="CAH3164118.1"/>
    <property type="molecule type" value="Genomic_DNA"/>
</dbReference>
<keyword evidence="3" id="KW-1185">Reference proteome</keyword>
<protein>
    <submittedName>
        <fullName evidence="2">Uncharacterized protein</fullName>
    </submittedName>
</protein>
<organism evidence="2 3">
    <name type="scientific">Porites evermanni</name>
    <dbReference type="NCBI Taxonomy" id="104178"/>
    <lineage>
        <taxon>Eukaryota</taxon>
        <taxon>Metazoa</taxon>
        <taxon>Cnidaria</taxon>
        <taxon>Anthozoa</taxon>
        <taxon>Hexacorallia</taxon>
        <taxon>Scleractinia</taxon>
        <taxon>Fungiina</taxon>
        <taxon>Poritidae</taxon>
        <taxon>Porites</taxon>
    </lineage>
</organism>
<feature type="compositionally biased region" description="Polar residues" evidence="1">
    <location>
        <begin position="76"/>
        <end position="105"/>
    </location>
</feature>
<feature type="compositionally biased region" description="Basic and acidic residues" evidence="1">
    <location>
        <begin position="153"/>
        <end position="162"/>
    </location>
</feature>
<comment type="caution">
    <text evidence="2">The sequence shown here is derived from an EMBL/GenBank/DDBJ whole genome shotgun (WGS) entry which is preliminary data.</text>
</comment>
<reference evidence="2 3" key="1">
    <citation type="submission" date="2022-05" db="EMBL/GenBank/DDBJ databases">
        <authorList>
            <consortium name="Genoscope - CEA"/>
            <person name="William W."/>
        </authorList>
    </citation>
    <scope>NUCLEOTIDE SEQUENCE [LARGE SCALE GENOMIC DNA]</scope>
</reference>
<gene>
    <name evidence="2" type="ORF">PEVE_00004861</name>
</gene>
<feature type="region of interest" description="Disordered" evidence="1">
    <location>
        <begin position="76"/>
        <end position="162"/>
    </location>
</feature>
<name>A0ABN8QGF1_9CNID</name>
<feature type="compositionally biased region" description="Basic and acidic residues" evidence="1">
    <location>
        <begin position="132"/>
        <end position="142"/>
    </location>
</feature>
<sequence>MLLHSCKETSQLPEVIARKNGHEETAKFLADITKRFSEDTEFFPDDVQKIDWSELVFLVERATEQKIGGIAVDQENYQAENDLTNNTGYFGDVETSSGNLSPQSKSDSDDNSSEISFEGSFEEDETQPNTDAFKKYSDEKPDLPSPDLSDVNFPKEGKSLLH</sequence>
<evidence type="ECO:0000313" key="3">
    <source>
        <dbReference type="Proteomes" id="UP001159427"/>
    </source>
</evidence>
<evidence type="ECO:0000313" key="2">
    <source>
        <dbReference type="EMBL" id="CAH3164118.1"/>
    </source>
</evidence>
<accession>A0ABN8QGF1</accession>